<dbReference type="STRING" id="1666911.HLUCCA11_12270"/>
<name>A0A0N8KMX3_9CYAN</name>
<comment type="caution">
    <text evidence="1">The sequence shown here is derived from an EMBL/GenBank/DDBJ whole genome shotgun (WGS) entry which is preliminary data.</text>
</comment>
<dbReference type="AlphaFoldDB" id="A0A0N8KMX3"/>
<proteinExistence type="predicted"/>
<gene>
    <name evidence="1" type="ORF">HLUCCA11_12270</name>
</gene>
<dbReference type="Proteomes" id="UP000050465">
    <property type="component" value="Unassembled WGS sequence"/>
</dbReference>
<organism evidence="1 2">
    <name type="scientific">Phormidesmis priestleyi Ana</name>
    <dbReference type="NCBI Taxonomy" id="1666911"/>
    <lineage>
        <taxon>Bacteria</taxon>
        <taxon>Bacillati</taxon>
        <taxon>Cyanobacteriota</taxon>
        <taxon>Cyanophyceae</taxon>
        <taxon>Leptolyngbyales</taxon>
        <taxon>Leptolyngbyaceae</taxon>
        <taxon>Phormidesmis</taxon>
    </lineage>
</organism>
<protein>
    <submittedName>
        <fullName evidence="1">Uncharacterized protein</fullName>
    </submittedName>
</protein>
<accession>A0A0N8KMX3</accession>
<evidence type="ECO:0000313" key="2">
    <source>
        <dbReference type="Proteomes" id="UP000050465"/>
    </source>
</evidence>
<reference evidence="1 2" key="1">
    <citation type="submission" date="2015-09" db="EMBL/GenBank/DDBJ databases">
        <title>Identification and resolution of microdiversity through metagenomic sequencing of parallel consortia.</title>
        <authorList>
            <person name="Nelson W.C."/>
            <person name="Romine M.F."/>
            <person name="Lindemann S.R."/>
        </authorList>
    </citation>
    <scope>NUCLEOTIDE SEQUENCE [LARGE SCALE GENOMIC DNA]</scope>
    <source>
        <strain evidence="1">Ana</strain>
    </source>
</reference>
<dbReference type="EMBL" id="LJZR01000015">
    <property type="protein sequence ID" value="KPQ34938.1"/>
    <property type="molecule type" value="Genomic_DNA"/>
</dbReference>
<sequence length="181" mass="21179">MHTFFKFLEQGSRIEDANTFVSGSAFFILAFQDMLRINEAQITDGLLLPIAQHHRQEDLGHDIWFLHDIQKLDADCDAALLFGEQFLQTRDTSYAIAAEIYRASDDRIRLVIPLVLEAAGHVFFSRAYHFFNRAGYTERLKYFSKEHFSLKTWRQTGRSQCILSHWWPLCKSSCQERSLLR</sequence>
<evidence type="ECO:0000313" key="1">
    <source>
        <dbReference type="EMBL" id="KPQ34938.1"/>
    </source>
</evidence>